<protein>
    <submittedName>
        <fullName evidence="1">Uncharacterized protein</fullName>
    </submittedName>
</protein>
<comment type="caution">
    <text evidence="1">The sequence shown here is derived from an EMBL/GenBank/DDBJ whole genome shotgun (WGS) entry which is preliminary data.</text>
</comment>
<sequence length="36" mass="3978">MGKKKDQNGLLMDLMCNISENDALYSSALLISLISF</sequence>
<evidence type="ECO:0000313" key="1">
    <source>
        <dbReference type="EMBL" id="GAH31484.1"/>
    </source>
</evidence>
<dbReference type="AlphaFoldDB" id="X1FQ68"/>
<gene>
    <name evidence="1" type="ORF">S03H2_23455</name>
</gene>
<name>X1FQ68_9ZZZZ</name>
<reference evidence="1" key="1">
    <citation type="journal article" date="2014" name="Front. Microbiol.">
        <title>High frequency of phylogenetically diverse reductive dehalogenase-homologous genes in deep subseafloor sedimentary metagenomes.</title>
        <authorList>
            <person name="Kawai M."/>
            <person name="Futagami T."/>
            <person name="Toyoda A."/>
            <person name="Takaki Y."/>
            <person name="Nishi S."/>
            <person name="Hori S."/>
            <person name="Arai W."/>
            <person name="Tsubouchi T."/>
            <person name="Morono Y."/>
            <person name="Uchiyama I."/>
            <person name="Ito T."/>
            <person name="Fujiyama A."/>
            <person name="Inagaki F."/>
            <person name="Takami H."/>
        </authorList>
    </citation>
    <scope>NUCLEOTIDE SEQUENCE</scope>
    <source>
        <strain evidence="1">Expedition CK06-06</strain>
    </source>
</reference>
<accession>X1FQ68</accession>
<organism evidence="1">
    <name type="scientific">marine sediment metagenome</name>
    <dbReference type="NCBI Taxonomy" id="412755"/>
    <lineage>
        <taxon>unclassified sequences</taxon>
        <taxon>metagenomes</taxon>
        <taxon>ecological metagenomes</taxon>
    </lineage>
</organism>
<proteinExistence type="predicted"/>
<feature type="non-terminal residue" evidence="1">
    <location>
        <position position="36"/>
    </location>
</feature>
<dbReference type="EMBL" id="BARU01012812">
    <property type="protein sequence ID" value="GAH31484.1"/>
    <property type="molecule type" value="Genomic_DNA"/>
</dbReference>